<reference evidence="1 2" key="1">
    <citation type="submission" date="2014-12" db="EMBL/GenBank/DDBJ databases">
        <title>Genome sequence of Morococcus cerebrosus.</title>
        <authorList>
            <person name="Shin S.-K."/>
            <person name="Yi H."/>
        </authorList>
    </citation>
    <scope>NUCLEOTIDE SEQUENCE [LARGE SCALE GENOMIC DNA]</scope>
    <source>
        <strain evidence="1 2">CIP 81.93</strain>
    </source>
</reference>
<dbReference type="AlphaFoldDB" id="A0A0C1GRH3"/>
<evidence type="ECO:0000313" key="2">
    <source>
        <dbReference type="Proteomes" id="UP000031390"/>
    </source>
</evidence>
<organism evidence="1 2">
    <name type="scientific">Morococcus cerebrosus</name>
    <dbReference type="NCBI Taxonomy" id="1056807"/>
    <lineage>
        <taxon>Bacteria</taxon>
        <taxon>Pseudomonadati</taxon>
        <taxon>Pseudomonadota</taxon>
        <taxon>Betaproteobacteria</taxon>
        <taxon>Neisseriales</taxon>
        <taxon>Neisseriaceae</taxon>
        <taxon>Morococcus</taxon>
    </lineage>
</organism>
<dbReference type="Proteomes" id="UP000031390">
    <property type="component" value="Unassembled WGS sequence"/>
</dbReference>
<sequence length="38" mass="4395">MLIGMVMNIVTKHRTGRTKEKGRLNIFQTTFCVTRCLP</sequence>
<protein>
    <submittedName>
        <fullName evidence="1">Uncharacterized protein</fullName>
    </submittedName>
</protein>
<dbReference type="EMBL" id="JUFZ01000040">
    <property type="protein sequence ID" value="KIC08925.1"/>
    <property type="molecule type" value="Genomic_DNA"/>
</dbReference>
<evidence type="ECO:0000313" key="1">
    <source>
        <dbReference type="EMBL" id="KIC08925.1"/>
    </source>
</evidence>
<proteinExistence type="predicted"/>
<comment type="caution">
    <text evidence="1">The sequence shown here is derived from an EMBL/GenBank/DDBJ whole genome shotgun (WGS) entry which is preliminary data.</text>
</comment>
<name>A0A0C1GRH3_9NEIS</name>
<accession>A0A0C1GRH3</accession>
<gene>
    <name evidence="1" type="ORF">MCC93_10520</name>
</gene>